<accession>A0A1G7MAB6</accession>
<sequence>MKSPLVTALCLAVALGTTGCKIVPKTAENSAAPAADASGDAARITTLLAESYEAKLLPLIAGQAQTASTLRGQIAAGLDAAGASYGARGAGNGSPWNFALKDQGKVIRAELASRARLLDLDTDGDGAADLTLQLGPVIKGNALRDVAPKIYDFTAFRDQMEFGRLGRALNDRAAAGLSVPTEDPTGKTVAFTGVLSLRTASEKWLVTPIALTVLP</sequence>
<dbReference type="EMBL" id="FNAY01000013">
    <property type="protein sequence ID" value="SDF58576.1"/>
    <property type="molecule type" value="Genomic_DNA"/>
</dbReference>
<protein>
    <submittedName>
        <fullName evidence="1">Predicted lipoprotein</fullName>
    </submittedName>
</protein>
<gene>
    <name evidence="1" type="ORF">SAMN04244550_02481</name>
</gene>
<dbReference type="InterPro" id="IPR014582">
    <property type="entry name" value="UCP033535_lipo"/>
</dbReference>
<dbReference type="OrthoDB" id="6631333at2"/>
<reference evidence="1 2" key="1">
    <citation type="submission" date="2016-10" db="EMBL/GenBank/DDBJ databases">
        <authorList>
            <person name="de Groot N.N."/>
        </authorList>
    </citation>
    <scope>NUCLEOTIDE SEQUENCE [LARGE SCALE GENOMIC DNA]</scope>
    <source>
        <strain evidence="2">DSM 938 / 37b4</strain>
    </source>
</reference>
<dbReference type="RefSeq" id="WP_074554643.1">
    <property type="nucleotide sequence ID" value="NZ_CP119563.1"/>
</dbReference>
<dbReference type="SUPFAM" id="SSF141318">
    <property type="entry name" value="TM0957-like"/>
    <property type="match status" value="1"/>
</dbReference>
<evidence type="ECO:0000313" key="2">
    <source>
        <dbReference type="Proteomes" id="UP000183812"/>
    </source>
</evidence>
<dbReference type="PROSITE" id="PS51257">
    <property type="entry name" value="PROKAR_LIPOPROTEIN"/>
    <property type="match status" value="1"/>
</dbReference>
<name>A0A1G7MAB6_RHOCA</name>
<evidence type="ECO:0000313" key="1">
    <source>
        <dbReference type="EMBL" id="SDF58576.1"/>
    </source>
</evidence>
<organism evidence="1 2">
    <name type="scientific">Rhodobacter capsulatus</name>
    <name type="common">Rhodopseudomonas capsulata</name>
    <dbReference type="NCBI Taxonomy" id="1061"/>
    <lineage>
        <taxon>Bacteria</taxon>
        <taxon>Pseudomonadati</taxon>
        <taxon>Pseudomonadota</taxon>
        <taxon>Alphaproteobacteria</taxon>
        <taxon>Rhodobacterales</taxon>
        <taxon>Rhodobacter group</taxon>
        <taxon>Rhodobacter</taxon>
    </lineage>
</organism>
<keyword evidence="1" id="KW-0449">Lipoprotein</keyword>
<dbReference type="AlphaFoldDB" id="A0A1G7MAB6"/>
<dbReference type="Pfam" id="PF10054">
    <property type="entry name" value="DUF2291"/>
    <property type="match status" value="1"/>
</dbReference>
<proteinExistence type="predicted"/>
<dbReference type="PIRSF" id="PIRSF033535">
    <property type="entry name" value="UCP033535_plp"/>
    <property type="match status" value="1"/>
</dbReference>
<dbReference type="InterPro" id="IPR036215">
    <property type="entry name" value="TM0957-like_sf"/>
</dbReference>
<dbReference type="Proteomes" id="UP000183812">
    <property type="component" value="Unassembled WGS sequence"/>
</dbReference>